<feature type="non-terminal residue" evidence="1">
    <location>
        <position position="1"/>
    </location>
</feature>
<comment type="caution">
    <text evidence="1">The sequence shown here is derived from an EMBL/GenBank/DDBJ whole genome shotgun (WGS) entry which is preliminary data.</text>
</comment>
<keyword evidence="2" id="KW-1185">Reference proteome</keyword>
<evidence type="ECO:0008006" key="3">
    <source>
        <dbReference type="Google" id="ProtNLM"/>
    </source>
</evidence>
<accession>A0ABD0QTW5</accession>
<gene>
    <name evidence="1" type="ORF">M9458_016755</name>
</gene>
<evidence type="ECO:0000313" key="2">
    <source>
        <dbReference type="Proteomes" id="UP001529510"/>
    </source>
</evidence>
<protein>
    <recommendedName>
        <fullName evidence="3">Protein kinase domain-containing protein</fullName>
    </recommendedName>
</protein>
<sequence>LFLLKSDLQWSEDAADILGQGGSGTIIYRAKYRGHPVAIKRFHFKKCKQ</sequence>
<dbReference type="AlphaFoldDB" id="A0ABD0QTW5"/>
<feature type="non-terminal residue" evidence="1">
    <location>
        <position position="49"/>
    </location>
</feature>
<reference evidence="1 2" key="1">
    <citation type="submission" date="2024-05" db="EMBL/GenBank/DDBJ databases">
        <title>Genome sequencing and assembly of Indian major carp, Cirrhinus mrigala (Hamilton, 1822).</title>
        <authorList>
            <person name="Mohindra V."/>
            <person name="Chowdhury L.M."/>
            <person name="Lal K."/>
            <person name="Jena J.K."/>
        </authorList>
    </citation>
    <scope>NUCLEOTIDE SEQUENCE [LARGE SCALE GENOMIC DNA]</scope>
    <source>
        <strain evidence="1">CM1030</strain>
        <tissue evidence="1">Blood</tissue>
    </source>
</reference>
<dbReference type="EMBL" id="JAMKFB020000007">
    <property type="protein sequence ID" value="KAL0189656.1"/>
    <property type="molecule type" value="Genomic_DNA"/>
</dbReference>
<dbReference type="Proteomes" id="UP001529510">
    <property type="component" value="Unassembled WGS sequence"/>
</dbReference>
<name>A0ABD0QTW5_CIRMR</name>
<dbReference type="Gene3D" id="3.30.200.20">
    <property type="entry name" value="Phosphorylase Kinase, domain 1"/>
    <property type="match status" value="1"/>
</dbReference>
<proteinExistence type="predicted"/>
<organism evidence="1 2">
    <name type="scientific">Cirrhinus mrigala</name>
    <name type="common">Mrigala</name>
    <dbReference type="NCBI Taxonomy" id="683832"/>
    <lineage>
        <taxon>Eukaryota</taxon>
        <taxon>Metazoa</taxon>
        <taxon>Chordata</taxon>
        <taxon>Craniata</taxon>
        <taxon>Vertebrata</taxon>
        <taxon>Euteleostomi</taxon>
        <taxon>Actinopterygii</taxon>
        <taxon>Neopterygii</taxon>
        <taxon>Teleostei</taxon>
        <taxon>Ostariophysi</taxon>
        <taxon>Cypriniformes</taxon>
        <taxon>Cyprinidae</taxon>
        <taxon>Labeoninae</taxon>
        <taxon>Labeonini</taxon>
        <taxon>Cirrhinus</taxon>
    </lineage>
</organism>
<evidence type="ECO:0000313" key="1">
    <source>
        <dbReference type="EMBL" id="KAL0189656.1"/>
    </source>
</evidence>